<organism evidence="3 4">
    <name type="scientific">Clostridium aminobutyricum</name>
    <dbReference type="NCBI Taxonomy" id="33953"/>
    <lineage>
        <taxon>Bacteria</taxon>
        <taxon>Bacillati</taxon>
        <taxon>Bacillota</taxon>
        <taxon>Clostridia</taxon>
        <taxon>Eubacteriales</taxon>
        <taxon>Clostridiaceae</taxon>
        <taxon>Clostridium</taxon>
    </lineage>
</organism>
<evidence type="ECO:0000313" key="4">
    <source>
        <dbReference type="Proteomes" id="UP000664545"/>
    </source>
</evidence>
<feature type="domain" description="Copper amine oxidase-like N-terminal" evidence="2">
    <location>
        <begin position="514"/>
        <end position="621"/>
    </location>
</feature>
<gene>
    <name evidence="3" type="ORF">JYB65_02990</name>
</gene>
<name>A0A939II89_CLOAM</name>
<evidence type="ECO:0000259" key="2">
    <source>
        <dbReference type="Pfam" id="PF07833"/>
    </source>
</evidence>
<evidence type="ECO:0000256" key="1">
    <source>
        <dbReference type="SAM" id="SignalP"/>
    </source>
</evidence>
<dbReference type="Gene3D" id="3.30.457.10">
    <property type="entry name" value="Copper amine oxidase-like, N-terminal domain"/>
    <property type="match status" value="1"/>
</dbReference>
<dbReference type="AlphaFoldDB" id="A0A939II89"/>
<protein>
    <submittedName>
        <fullName evidence="3">WG repeat-containing protein</fullName>
    </submittedName>
</protein>
<proteinExistence type="predicted"/>
<reference evidence="3" key="1">
    <citation type="submission" date="2021-02" db="EMBL/GenBank/DDBJ databases">
        <title>Abyssanaerobacter marinus gen.nov., sp., nov, anaerobic bacterium isolated from the Onnuri vent field of Indian Ocean and suggestion of Mogibacteriaceae fam. nov., and proposal of reclassification of ambiguous this family's genus member.</title>
        <authorList>
            <person name="Kim Y.J."/>
            <person name="Yang J.-A."/>
        </authorList>
    </citation>
    <scope>NUCLEOTIDE SEQUENCE</scope>
    <source>
        <strain evidence="3">DSM 2634</strain>
    </source>
</reference>
<dbReference type="PANTHER" id="PTHR37841">
    <property type="entry name" value="GLR2918 PROTEIN"/>
    <property type="match status" value="1"/>
</dbReference>
<dbReference type="EMBL" id="JAFJZZ010000001">
    <property type="protein sequence ID" value="MBN7772318.1"/>
    <property type="molecule type" value="Genomic_DNA"/>
</dbReference>
<dbReference type="Pfam" id="PF14903">
    <property type="entry name" value="WG_beta_rep"/>
    <property type="match status" value="2"/>
</dbReference>
<dbReference type="InterPro" id="IPR036582">
    <property type="entry name" value="Mao_N_sf"/>
</dbReference>
<dbReference type="RefSeq" id="WP_206581128.1">
    <property type="nucleotide sequence ID" value="NZ_JAFJZZ010000001.1"/>
</dbReference>
<dbReference type="InterPro" id="IPR012854">
    <property type="entry name" value="Cu_amine_oxidase-like_N"/>
</dbReference>
<accession>A0A939II89</accession>
<dbReference type="Pfam" id="PF07833">
    <property type="entry name" value="Cu_amine_oxidN1"/>
    <property type="match status" value="1"/>
</dbReference>
<dbReference type="PANTHER" id="PTHR37841:SF1">
    <property type="entry name" value="DUF3298 DOMAIN-CONTAINING PROTEIN"/>
    <property type="match status" value="1"/>
</dbReference>
<dbReference type="InterPro" id="IPR032774">
    <property type="entry name" value="WG_beta_rep"/>
</dbReference>
<feature type="signal peptide" evidence="1">
    <location>
        <begin position="1"/>
        <end position="30"/>
    </location>
</feature>
<dbReference type="SUPFAM" id="SSF55383">
    <property type="entry name" value="Copper amine oxidase, domain N"/>
    <property type="match status" value="1"/>
</dbReference>
<feature type="chain" id="PRO_5037970554" evidence="1">
    <location>
        <begin position="31"/>
        <end position="626"/>
    </location>
</feature>
<sequence>MRYKSKVVKTICCMLAITVVFRGFTGNIYADTKGQKSVEDMGVDITWYDFGKDCTNYTIQDDSDTGIYMLNISNNSASGKTAFVNGKGEIVLQPETYDGYSSSVIGEETVTLMRKGDQYIYIDSSGTKEIDGKAYSDVGPFMDGYATVTLQSNAHKGVMDKNGKLLFEDKEGKYTEFRFLGNGIFSAAIEGGVYDLVDTDGRPLSDAHYGYSPYISEETIQVSKDAKYGFLDLSGTEIVPLIYDYAFPFYEGFAAVSNDKKWGFIDKTGKEVISQSFDEVRSFHNGLAIVSRNNRWGIIDKTGTIILPIEYDSVVKNEQGFFDARKDSKSFLIDSSGEVVSTKDYSFFDIESNNRIYVKKTIHNMQVSGYLDKDETMLTGFKDFNLRYLSDNLYLGAKPGADTSGGVAPHDYDQRFALLDANGNNLTGFKYSNTGDFFHDFQVVYKYYFEGVGLVNQYGAEVLPTIFNNILLTDEGYAFVTISDPDSGANARVGYFKIPDTFSEKKGAKPITVYVDGIELYFESEPVIKNQSTMVPMRKFFEVLGAEVKWDNKTRTATASMNGKEIRVSIGSEEAYIDGSKIQLLAAPFIQDDITLVPLRFVSENSGADVRWDGDARRVMINSDNQ</sequence>
<dbReference type="Proteomes" id="UP000664545">
    <property type="component" value="Unassembled WGS sequence"/>
</dbReference>
<comment type="caution">
    <text evidence="3">The sequence shown here is derived from an EMBL/GenBank/DDBJ whole genome shotgun (WGS) entry which is preliminary data.</text>
</comment>
<keyword evidence="1" id="KW-0732">Signal</keyword>
<keyword evidence="4" id="KW-1185">Reference proteome</keyword>
<evidence type="ECO:0000313" key="3">
    <source>
        <dbReference type="EMBL" id="MBN7772318.1"/>
    </source>
</evidence>